<dbReference type="Proteomes" id="UP000186230">
    <property type="component" value="Chromosome"/>
</dbReference>
<name>A0A1L7I9F1_9FLAO</name>
<dbReference type="OrthoDB" id="750023at2"/>
<dbReference type="STRING" id="1229726.GRFL_3517"/>
<gene>
    <name evidence="3" type="ORF">GRFL_3517</name>
</gene>
<feature type="chain" id="PRO_5043814398" evidence="2">
    <location>
        <begin position="21"/>
        <end position="429"/>
    </location>
</feature>
<protein>
    <submittedName>
        <fullName evidence="3">Sperm nuclear basic protein PL-I isoform PLIb</fullName>
    </submittedName>
</protein>
<evidence type="ECO:0000256" key="1">
    <source>
        <dbReference type="SAM" id="MobiDB-lite"/>
    </source>
</evidence>
<organism evidence="3 4">
    <name type="scientific">Christiangramia flava JLT2011</name>
    <dbReference type="NCBI Taxonomy" id="1229726"/>
    <lineage>
        <taxon>Bacteria</taxon>
        <taxon>Pseudomonadati</taxon>
        <taxon>Bacteroidota</taxon>
        <taxon>Flavobacteriia</taxon>
        <taxon>Flavobacteriales</taxon>
        <taxon>Flavobacteriaceae</taxon>
        <taxon>Christiangramia</taxon>
    </lineage>
</organism>
<proteinExistence type="predicted"/>
<dbReference type="EMBL" id="CP016359">
    <property type="protein sequence ID" value="APU70241.1"/>
    <property type="molecule type" value="Genomic_DNA"/>
</dbReference>
<dbReference type="KEGG" id="gfl:GRFL_3517"/>
<feature type="signal peptide" evidence="2">
    <location>
        <begin position="1"/>
        <end position="20"/>
    </location>
</feature>
<evidence type="ECO:0000313" key="4">
    <source>
        <dbReference type="Proteomes" id="UP000186230"/>
    </source>
</evidence>
<dbReference type="RefSeq" id="WP_083645787.1">
    <property type="nucleotide sequence ID" value="NZ_AMRU01000004.1"/>
</dbReference>
<feature type="region of interest" description="Disordered" evidence="1">
    <location>
        <begin position="227"/>
        <end position="429"/>
    </location>
</feature>
<feature type="compositionally biased region" description="Low complexity" evidence="1">
    <location>
        <begin position="409"/>
        <end position="429"/>
    </location>
</feature>
<dbReference type="AlphaFoldDB" id="A0A1L7I9F1"/>
<sequence length="429" mass="49444">MKNLTLLLLTVLVSGWSVTASENSNQATRLNTNYNDSFIFVEGGVEFAVYPNGEFDFYYNPAFRRGSSVSINTPNMNISYNSGYNYDPFIQYDDYGAVIQVEDVPIYYDYYGRIVQAGNVVMNYNNFGMLATVGNLIIHYNSHQHFTHYSGYINRYNRRYVYRPWHDYYRRPSVNVSIVFNRPYRAYYQPRRVSYAQYTTIYNNYYAGHPGRRSFYRPAQKVKTYHYGDRVATKRSVRPANRSNYTTQKSRSRVADRNVYQNTRSGNTTVNRGRNDSYTGRNQQSRSTQANRRSDSKVYSGSAERSTNSRGRSSSEATRNERKVIRSREASASPKRTTEARRSPAQRNTQTQSRTRSTNKVQRATRTPERKGNVQRQRTQQSSANRTQSRASRSSGRTQQVQRSTQQKSTSGTPSRSGRSGSSRGRSNG</sequence>
<feature type="compositionally biased region" description="Polar residues" evidence="1">
    <location>
        <begin position="374"/>
        <end position="408"/>
    </location>
</feature>
<reference evidence="3 4" key="1">
    <citation type="submission" date="2016-07" db="EMBL/GenBank/DDBJ databases">
        <title>Multi-omics approach to identify versatile polysaccharide utilization systems of a marine flavobacterium Gramella flava.</title>
        <authorList>
            <person name="Tang K."/>
        </authorList>
    </citation>
    <scope>NUCLEOTIDE SEQUENCE [LARGE SCALE GENOMIC DNA]</scope>
    <source>
        <strain evidence="3 4">JLT2011</strain>
    </source>
</reference>
<feature type="compositionally biased region" description="Polar residues" evidence="1">
    <location>
        <begin position="259"/>
        <end position="317"/>
    </location>
</feature>
<feature type="compositionally biased region" description="Low complexity" evidence="1">
    <location>
        <begin position="346"/>
        <end position="359"/>
    </location>
</feature>
<keyword evidence="2" id="KW-0732">Signal</keyword>
<feature type="compositionally biased region" description="Basic and acidic residues" evidence="1">
    <location>
        <begin position="318"/>
        <end position="329"/>
    </location>
</feature>
<keyword evidence="4" id="KW-1185">Reference proteome</keyword>
<evidence type="ECO:0000313" key="3">
    <source>
        <dbReference type="EMBL" id="APU70241.1"/>
    </source>
</evidence>
<evidence type="ECO:0000256" key="2">
    <source>
        <dbReference type="SAM" id="SignalP"/>
    </source>
</evidence>
<accession>A0A1L7I9F1</accession>